<dbReference type="Proteomes" id="UP000027265">
    <property type="component" value="Unassembled WGS sequence"/>
</dbReference>
<protein>
    <recommendedName>
        <fullName evidence="3">F-box domain-containing protein</fullName>
    </recommendedName>
</protein>
<evidence type="ECO:0008006" key="3">
    <source>
        <dbReference type="Google" id="ProtNLM"/>
    </source>
</evidence>
<dbReference type="EMBL" id="KL197736">
    <property type="protein sequence ID" value="KDQ52952.1"/>
    <property type="molecule type" value="Genomic_DNA"/>
</dbReference>
<accession>A0A067PNS6</accession>
<sequence length="483" mass="53584">MSSTIIETTRTPVSSLNPLDRACPEVWFNILSYIPKDRLKSLSLACRAFHQLSHPLLFHSIDLCLGQRPDSSISHNDDPLEGTRSALLAAVRRMESCAANDFIRSSVRKVTIGNKVFCSMRPMQYQRIRPELQASIDTIFALLPRFPFLFSLNCSVLGLSPSSLTSLSKVPLDSLTLTSCTLMDESFSIPIHARQLTLQVSNPHERDPSSFFTQLSSLWCSCHTQKVSLSLISGSVNHSVIPFLGTSQTLTRCLRSLKMSYSLASSLSFIPTLSQFPWLEELSLTPGRPHVIEVLPDDILPQLSSFHGPEASLHAFARGSRTLRNVRLWGFEEDNACSIEFFTQDLPLLRDCLRQLESFEFRAKNVTAGMVDAIRWNMSSLAEFGILLVGNEEDRNEDASPFDIEALISILSLKPLPAKLNKLVLTVPSTPLSSPPADDTLPNTTKKLLSGLVSTCSGLRHIKLSGSDGELWSWWEGGRGHDT</sequence>
<proteinExistence type="predicted"/>
<organism evidence="1 2">
    <name type="scientific">Jaapia argillacea MUCL 33604</name>
    <dbReference type="NCBI Taxonomy" id="933084"/>
    <lineage>
        <taxon>Eukaryota</taxon>
        <taxon>Fungi</taxon>
        <taxon>Dikarya</taxon>
        <taxon>Basidiomycota</taxon>
        <taxon>Agaricomycotina</taxon>
        <taxon>Agaricomycetes</taxon>
        <taxon>Agaricomycetidae</taxon>
        <taxon>Jaapiales</taxon>
        <taxon>Jaapiaceae</taxon>
        <taxon>Jaapia</taxon>
    </lineage>
</organism>
<dbReference type="OrthoDB" id="2886535at2759"/>
<gene>
    <name evidence="1" type="ORF">JAAARDRAFT_61541</name>
</gene>
<dbReference type="AlphaFoldDB" id="A0A067PNS6"/>
<dbReference type="InterPro" id="IPR032675">
    <property type="entry name" value="LRR_dom_sf"/>
</dbReference>
<evidence type="ECO:0000313" key="1">
    <source>
        <dbReference type="EMBL" id="KDQ52952.1"/>
    </source>
</evidence>
<evidence type="ECO:0000313" key="2">
    <source>
        <dbReference type="Proteomes" id="UP000027265"/>
    </source>
</evidence>
<dbReference type="Gene3D" id="3.80.10.10">
    <property type="entry name" value="Ribonuclease Inhibitor"/>
    <property type="match status" value="1"/>
</dbReference>
<dbReference type="SUPFAM" id="SSF81383">
    <property type="entry name" value="F-box domain"/>
    <property type="match status" value="1"/>
</dbReference>
<reference evidence="2" key="1">
    <citation type="journal article" date="2014" name="Proc. Natl. Acad. Sci. U.S.A.">
        <title>Extensive sampling of basidiomycete genomes demonstrates inadequacy of the white-rot/brown-rot paradigm for wood decay fungi.</title>
        <authorList>
            <person name="Riley R."/>
            <person name="Salamov A.A."/>
            <person name="Brown D.W."/>
            <person name="Nagy L.G."/>
            <person name="Floudas D."/>
            <person name="Held B.W."/>
            <person name="Levasseur A."/>
            <person name="Lombard V."/>
            <person name="Morin E."/>
            <person name="Otillar R."/>
            <person name="Lindquist E.A."/>
            <person name="Sun H."/>
            <person name="LaButti K.M."/>
            <person name="Schmutz J."/>
            <person name="Jabbour D."/>
            <person name="Luo H."/>
            <person name="Baker S.E."/>
            <person name="Pisabarro A.G."/>
            <person name="Walton J.D."/>
            <person name="Blanchette R.A."/>
            <person name="Henrissat B."/>
            <person name="Martin F."/>
            <person name="Cullen D."/>
            <person name="Hibbett D.S."/>
            <person name="Grigoriev I.V."/>
        </authorList>
    </citation>
    <scope>NUCLEOTIDE SEQUENCE [LARGE SCALE GENOMIC DNA]</scope>
    <source>
        <strain evidence="2">MUCL 33604</strain>
    </source>
</reference>
<dbReference type="HOGENOM" id="CLU_565065_0_0_1"/>
<dbReference type="InterPro" id="IPR036047">
    <property type="entry name" value="F-box-like_dom_sf"/>
</dbReference>
<name>A0A067PNS6_9AGAM</name>
<keyword evidence="2" id="KW-1185">Reference proteome</keyword>
<dbReference type="InParanoid" id="A0A067PNS6"/>